<dbReference type="OrthoDB" id="9777385at2"/>
<dbReference type="InterPro" id="IPR011650">
    <property type="entry name" value="Peptidase_M20_dimer"/>
</dbReference>
<dbReference type="InterPro" id="IPR017439">
    <property type="entry name" value="Amidohydrolase"/>
</dbReference>
<dbReference type="Gene3D" id="3.30.70.360">
    <property type="match status" value="1"/>
</dbReference>
<sequence length="413" mass="45796">MNNYDRISRLLKNPDSPLIKFLKENEVQFRALRQKLHRYPELSREEFNTANLIEDKLRAWNIPTERLTETGVIGILQKGDYQNAPRVALRADTDALPITEKGDHPHCSQTPGVMHACGHDGHTTMLLAAAQYLALEAEFDGTIIFIFQPDEEDQAGARRMVEAGLFEKFPVDAVYAMHNFPGAEQGEILIRKGPQMAGTCEIHIDILSKGGHAAHPYQTTDTVLVASEVVVGLQSIVSRNISGIDSAVITIGAIHGGNANNVIPNRVSLLGTLRYFDLEIRDRIKARIKQLTEGICSAYGATAEVRLIDGYIPTINHDQETAIAIEAVNNLMQEDFIIRNKVPSMGAEDFGFMLHACPGAYFYIGNDRDGKFVGLHTDQYDFNDDNILIGGALWSELALHFLKRKAASSDQNK</sequence>
<feature type="binding site" evidence="2">
    <location>
        <position position="178"/>
    </location>
    <ligand>
        <name>Mn(2+)</name>
        <dbReference type="ChEBI" id="CHEBI:29035"/>
        <label>2</label>
    </ligand>
</feature>
<evidence type="ECO:0000313" key="5">
    <source>
        <dbReference type="EMBL" id="PWD92573.1"/>
    </source>
</evidence>
<comment type="cofactor">
    <cofactor evidence="2">
        <name>Mn(2+)</name>
        <dbReference type="ChEBI" id="CHEBI:29035"/>
    </cofactor>
    <text evidence="2">The Mn(2+) ion enhances activity.</text>
</comment>
<feature type="domain" description="Peptidase M20 dimerisation" evidence="3">
    <location>
        <begin position="198"/>
        <end position="292"/>
    </location>
</feature>
<dbReference type="AlphaFoldDB" id="A0A2U2AQW2"/>
<feature type="binding site" evidence="2">
    <location>
        <position position="376"/>
    </location>
    <ligand>
        <name>Mn(2+)</name>
        <dbReference type="ChEBI" id="CHEBI:29035"/>
        <label>2</label>
    </ligand>
</feature>
<dbReference type="InterPro" id="IPR036264">
    <property type="entry name" value="Bact_exopeptidase_dim_dom"/>
</dbReference>
<dbReference type="EMBL" id="QEWW01000003">
    <property type="protein sequence ID" value="PWD86277.1"/>
    <property type="molecule type" value="Genomic_DNA"/>
</dbReference>
<name>A0A2U2AQW2_9GAMM</name>
<accession>A0A2U2AQW2</accession>
<evidence type="ECO:0000313" key="4">
    <source>
        <dbReference type="EMBL" id="PWD86277.1"/>
    </source>
</evidence>
<keyword evidence="7" id="KW-1185">Reference proteome</keyword>
<dbReference type="GO" id="GO:0046872">
    <property type="term" value="F:metal ion binding"/>
    <property type="evidence" value="ECO:0007669"/>
    <property type="project" value="UniProtKB-KW"/>
</dbReference>
<dbReference type="PANTHER" id="PTHR11014">
    <property type="entry name" value="PEPTIDASE M20 FAMILY MEMBER"/>
    <property type="match status" value="1"/>
</dbReference>
<protein>
    <submittedName>
        <fullName evidence="4">Amidohydrolase</fullName>
    </submittedName>
</protein>
<dbReference type="SUPFAM" id="SSF53187">
    <property type="entry name" value="Zn-dependent exopeptidases"/>
    <property type="match status" value="1"/>
</dbReference>
<dbReference type="SUPFAM" id="SSF55031">
    <property type="entry name" value="Bacterial exopeptidase dimerisation domain"/>
    <property type="match status" value="1"/>
</dbReference>
<feature type="binding site" evidence="2">
    <location>
        <position position="117"/>
    </location>
    <ligand>
        <name>Mn(2+)</name>
        <dbReference type="ChEBI" id="CHEBI:29035"/>
        <label>2</label>
    </ligand>
</feature>
<dbReference type="EMBL" id="QEWV01000004">
    <property type="protein sequence ID" value="PWD92573.1"/>
    <property type="molecule type" value="Genomic_DNA"/>
</dbReference>
<evidence type="ECO:0000259" key="3">
    <source>
        <dbReference type="Pfam" id="PF07687"/>
    </source>
</evidence>
<dbReference type="InterPro" id="IPR002933">
    <property type="entry name" value="Peptidase_M20"/>
</dbReference>
<dbReference type="GO" id="GO:0019877">
    <property type="term" value="P:diaminopimelate biosynthetic process"/>
    <property type="evidence" value="ECO:0007669"/>
    <property type="project" value="UniProtKB-ARBA"/>
</dbReference>
<organism evidence="4 6">
    <name type="scientific">Ignatzschineria cameli</name>
    <dbReference type="NCBI Taxonomy" id="2182793"/>
    <lineage>
        <taxon>Bacteria</taxon>
        <taxon>Pseudomonadati</taxon>
        <taxon>Pseudomonadota</taxon>
        <taxon>Gammaproteobacteria</taxon>
        <taxon>Cardiobacteriales</taxon>
        <taxon>Ignatzschineriaceae</taxon>
        <taxon>Ignatzschineria</taxon>
    </lineage>
</organism>
<dbReference type="Pfam" id="PF07687">
    <property type="entry name" value="M20_dimer"/>
    <property type="match status" value="1"/>
</dbReference>
<dbReference type="NCBIfam" id="TIGR01891">
    <property type="entry name" value="amidohydrolases"/>
    <property type="match status" value="1"/>
</dbReference>
<feature type="binding site" evidence="2">
    <location>
        <position position="152"/>
    </location>
    <ligand>
        <name>Mn(2+)</name>
        <dbReference type="ChEBI" id="CHEBI:29035"/>
        <label>2</label>
    </ligand>
</feature>
<reference evidence="4" key="1">
    <citation type="journal article" date="2018" name="Genome Announc.">
        <title>Ignatzschineria cameli sp. nov., isolated from necrotic foot tissue of dromedaries (Camelus dromedarius) and associated maggots (Wohlfahrtia species) in Dubai.</title>
        <authorList>
            <person name="Tsang C.C."/>
            <person name="Tang J.Y."/>
            <person name="Fong J.Y."/>
            <person name="Kinne J."/>
            <person name="Lee H.H."/>
            <person name="Joseph M."/>
            <person name="Jose S."/>
            <person name="Schuster R.K."/>
            <person name="Tang Y."/>
            <person name="Sivakumar S."/>
            <person name="Chen J.H."/>
            <person name="Teng J.L."/>
            <person name="Lau S.K."/>
            <person name="Wernery U."/>
            <person name="Woo P.C."/>
        </authorList>
    </citation>
    <scope>NUCLEOTIDE SEQUENCE</scope>
    <source>
        <strain evidence="4">UAE-HKU57</strain>
        <strain evidence="5">UAE-HKU58</strain>
    </source>
</reference>
<keyword evidence="2" id="KW-0464">Manganese</keyword>
<evidence type="ECO:0000256" key="2">
    <source>
        <dbReference type="PIRSR" id="PIRSR005962-1"/>
    </source>
</evidence>
<dbReference type="Gene3D" id="3.40.630.10">
    <property type="entry name" value="Zn peptidases"/>
    <property type="match status" value="1"/>
</dbReference>
<dbReference type="Pfam" id="PF01546">
    <property type="entry name" value="Peptidase_M20"/>
    <property type="match status" value="1"/>
</dbReference>
<dbReference type="FunFam" id="3.30.70.360:FF:000001">
    <property type="entry name" value="N-acetyldiaminopimelate deacetylase"/>
    <property type="match status" value="1"/>
</dbReference>
<dbReference type="Proteomes" id="UP000245059">
    <property type="component" value="Unassembled WGS sequence"/>
</dbReference>
<evidence type="ECO:0000313" key="7">
    <source>
        <dbReference type="Proteomes" id="UP000245217"/>
    </source>
</evidence>
<comment type="caution">
    <text evidence="4">The sequence shown here is derived from an EMBL/GenBank/DDBJ whole genome shotgun (WGS) entry which is preliminary data.</text>
</comment>
<dbReference type="GO" id="GO:0050118">
    <property type="term" value="F:N-acetyldiaminopimelate deacetylase activity"/>
    <property type="evidence" value="ECO:0007669"/>
    <property type="project" value="UniProtKB-ARBA"/>
</dbReference>
<evidence type="ECO:0000313" key="6">
    <source>
        <dbReference type="Proteomes" id="UP000245059"/>
    </source>
</evidence>
<reference evidence="6 7" key="2">
    <citation type="submission" date="2018-05" db="EMBL/GenBank/DDBJ databases">
        <title>Ignatzschineria dubaiensis sp. nov., isolated from necrotic foot tissues of dromedaries (Camelus dromedarius) and associated maggots in Dubai, United Arab Emirates.</title>
        <authorList>
            <person name="Tsang C.C."/>
            <person name="Tang J.Y.M."/>
            <person name="Fong J.Y.H."/>
            <person name="Kinne J."/>
            <person name="Lee H.H."/>
            <person name="Joseph M."/>
            <person name="Jose S."/>
            <person name="Schuster R.K."/>
            <person name="Tang Y."/>
            <person name="Sivakumar S."/>
            <person name="Chen J.H.K."/>
            <person name="Teng J.L.L."/>
            <person name="Lau S.K.P."/>
            <person name="Wernery U."/>
            <person name="Woo P.C.Y."/>
        </authorList>
    </citation>
    <scope>NUCLEOTIDE SEQUENCE [LARGE SCALE GENOMIC DNA]</scope>
    <source>
        <strain evidence="6">UAE-HKU57</strain>
        <strain evidence="7">UAE-HKU58</strain>
    </source>
</reference>
<dbReference type="PIRSF" id="PIRSF005962">
    <property type="entry name" value="Pept_M20D_amidohydro"/>
    <property type="match status" value="1"/>
</dbReference>
<dbReference type="RefSeq" id="WP_109201678.1">
    <property type="nucleotide sequence ID" value="NZ_QEWS01000004.1"/>
</dbReference>
<feature type="binding site" evidence="2">
    <location>
        <position position="119"/>
    </location>
    <ligand>
        <name>Mn(2+)</name>
        <dbReference type="ChEBI" id="CHEBI:29035"/>
        <label>2</label>
    </ligand>
</feature>
<dbReference type="PANTHER" id="PTHR11014:SF63">
    <property type="entry name" value="METALLOPEPTIDASE, PUTATIVE (AFU_ORTHOLOGUE AFUA_6G09600)-RELATED"/>
    <property type="match status" value="1"/>
</dbReference>
<evidence type="ECO:0000256" key="1">
    <source>
        <dbReference type="ARBA" id="ARBA00022801"/>
    </source>
</evidence>
<keyword evidence="1 4" id="KW-0378">Hydrolase</keyword>
<dbReference type="Proteomes" id="UP000245217">
    <property type="component" value="Unassembled WGS sequence"/>
</dbReference>
<gene>
    <name evidence="4" type="ORF">DC077_05930</name>
    <name evidence="5" type="ORF">DC078_05995</name>
</gene>
<proteinExistence type="predicted"/>
<keyword evidence="2" id="KW-0479">Metal-binding</keyword>